<dbReference type="GO" id="GO:0005975">
    <property type="term" value="P:carbohydrate metabolic process"/>
    <property type="evidence" value="ECO:0007669"/>
    <property type="project" value="InterPro"/>
</dbReference>
<keyword evidence="2" id="KW-0378">Hydrolase</keyword>
<dbReference type="GO" id="GO:0004553">
    <property type="term" value="F:hydrolase activity, hydrolyzing O-glycosyl compounds"/>
    <property type="evidence" value="ECO:0007669"/>
    <property type="project" value="InterPro"/>
</dbReference>
<dbReference type="SMART" id="SM01217">
    <property type="entry name" value="Fn3_like"/>
    <property type="match status" value="1"/>
</dbReference>
<dbReference type="InterPro" id="IPR050288">
    <property type="entry name" value="Cellulose_deg_GH3"/>
</dbReference>
<protein>
    <submittedName>
        <fullName evidence="4">Beta-glucosidase</fullName>
    </submittedName>
</protein>
<dbReference type="Pfam" id="PF14310">
    <property type="entry name" value="Fn3-like"/>
    <property type="match status" value="1"/>
</dbReference>
<dbReference type="Pfam" id="PF00933">
    <property type="entry name" value="Glyco_hydro_3"/>
    <property type="match status" value="1"/>
</dbReference>
<dbReference type="Gene3D" id="2.60.120.260">
    <property type="entry name" value="Galactose-binding domain-like"/>
    <property type="match status" value="1"/>
</dbReference>
<dbReference type="InterPro" id="IPR001764">
    <property type="entry name" value="Glyco_hydro_3_N"/>
</dbReference>
<reference evidence="4 5" key="1">
    <citation type="submission" date="2018-09" db="EMBL/GenBank/DDBJ databases">
        <title>YIM PH21274 draft genome.</title>
        <authorList>
            <person name="Miao C."/>
        </authorList>
    </citation>
    <scope>NUCLEOTIDE SEQUENCE [LARGE SCALE GENOMIC DNA]</scope>
    <source>
        <strain evidence="4 5">YIM PH 21724</strain>
    </source>
</reference>
<dbReference type="InterPro" id="IPR017853">
    <property type="entry name" value="GH"/>
</dbReference>
<organism evidence="4 5">
    <name type="scientific">Nocardia panacis</name>
    <dbReference type="NCBI Taxonomy" id="2340916"/>
    <lineage>
        <taxon>Bacteria</taxon>
        <taxon>Bacillati</taxon>
        <taxon>Actinomycetota</taxon>
        <taxon>Actinomycetes</taxon>
        <taxon>Mycobacteriales</taxon>
        <taxon>Nocardiaceae</taxon>
        <taxon>Nocardia</taxon>
    </lineage>
</organism>
<evidence type="ECO:0000313" key="5">
    <source>
        <dbReference type="Proteomes" id="UP000266677"/>
    </source>
</evidence>
<dbReference type="PANTHER" id="PTHR42715">
    <property type="entry name" value="BETA-GLUCOSIDASE"/>
    <property type="match status" value="1"/>
</dbReference>
<dbReference type="Gene3D" id="3.20.20.300">
    <property type="entry name" value="Glycoside hydrolase, family 3, N-terminal domain"/>
    <property type="match status" value="1"/>
</dbReference>
<dbReference type="EMBL" id="QZFU01000015">
    <property type="protein sequence ID" value="RJO77544.1"/>
    <property type="molecule type" value="Genomic_DNA"/>
</dbReference>
<keyword evidence="5" id="KW-1185">Reference proteome</keyword>
<dbReference type="InterPro" id="IPR026891">
    <property type="entry name" value="Fn3-like"/>
</dbReference>
<dbReference type="AlphaFoldDB" id="A0A3A4KVL6"/>
<gene>
    <name evidence="4" type="ORF">D5S18_07260</name>
</gene>
<evidence type="ECO:0000259" key="3">
    <source>
        <dbReference type="SMART" id="SM01217"/>
    </source>
</evidence>
<dbReference type="InterPro" id="IPR036881">
    <property type="entry name" value="Glyco_hydro_3_C_sf"/>
</dbReference>
<dbReference type="Gene3D" id="2.60.40.10">
    <property type="entry name" value="Immunoglobulins"/>
    <property type="match status" value="1"/>
</dbReference>
<dbReference type="PANTHER" id="PTHR42715:SF10">
    <property type="entry name" value="BETA-GLUCOSIDASE"/>
    <property type="match status" value="1"/>
</dbReference>
<comment type="caution">
    <text evidence="4">The sequence shown here is derived from an EMBL/GenBank/DDBJ whole genome shotgun (WGS) entry which is preliminary data.</text>
</comment>
<dbReference type="SUPFAM" id="SSF51445">
    <property type="entry name" value="(Trans)glycosidases"/>
    <property type="match status" value="1"/>
</dbReference>
<dbReference type="InterPro" id="IPR013783">
    <property type="entry name" value="Ig-like_fold"/>
</dbReference>
<sequence>MSETEFDSLLAALTLEQKLGLLTGADLWSTVAEPAVGLRSMTLSDGPSGVRGPVWDERDPSLNLPSATALAATWDLQLAARYGAASAAEARRKGVHVVLGPTINLHRSPLGGRHFEAFSEDPLLTGELAAAYIRAVQANGVAATPKHYVANDSETERYTVDVEVGERALRELYLAPFEAAVRAGAWLVMSAYNSVHGVTMSENPLLTTPLRTEWGFDGVVVSDWTAVRSTEAAANADQDLVMPGPDGPWGAKLVAAVREGAVSEAVIDAKVLRLLCLARRVGALGANVAVGQQIREDGRIVAREVAAAGMVLLRNAGELPWPSAGPGSVAVIGEAALYPRTQGGGSATVVPEEVISPVAGLRAALPEGSITVHPGVPVQTGIHPLPLSVISDPVTGEPGLRVRFFDAEGAELLSEHRRAAQLVYMGQAPQGAAVIELTTNYLPGPDDSAAVRLGVAGLGHTIMTVNEEIVLDTELVATGEVLGAALFAPGVAAVPVVLACGPIAVRVRQDLQSEGAAMGLVVITLGTEAALMDTADLLADAAAMARAAEVAVVVVGTDSLTESEGFDRVTLSLPGEQDALVRAVAAANPRTVVVVNSGGPVLMPWRDEVAAVLLSWFGGQELGHALADVLLGRREPGGRLPTSWPAAAADVPVLSTTPVDGVLRYDEGIHLGYRAWLRADRSPAYPFGHGLGYTSWEFGGLVVELGADGAVEVRVEVRNTGARAGKQVVQAYLSRPESAVERPVRWLAGFATVTAAAGTTATARISVRPRAFEHWDGGWQVEPGAFTLHVGASVLDLPLTAVVDR</sequence>
<dbReference type="SUPFAM" id="SSF52279">
    <property type="entry name" value="Beta-D-glucan exohydrolase, C-terminal domain"/>
    <property type="match status" value="1"/>
</dbReference>
<dbReference type="OrthoDB" id="3187421at2"/>
<feature type="domain" description="Fibronectin type III-like" evidence="3">
    <location>
        <begin position="727"/>
        <end position="794"/>
    </location>
</feature>
<evidence type="ECO:0000256" key="1">
    <source>
        <dbReference type="ARBA" id="ARBA00005336"/>
    </source>
</evidence>
<dbReference type="RefSeq" id="WP_120039067.1">
    <property type="nucleotide sequence ID" value="NZ_QZFU01000015.1"/>
</dbReference>
<comment type="similarity">
    <text evidence="1">Belongs to the glycosyl hydrolase 3 family.</text>
</comment>
<evidence type="ECO:0000313" key="4">
    <source>
        <dbReference type="EMBL" id="RJO77544.1"/>
    </source>
</evidence>
<evidence type="ECO:0000256" key="2">
    <source>
        <dbReference type="ARBA" id="ARBA00022801"/>
    </source>
</evidence>
<dbReference type="InterPro" id="IPR002772">
    <property type="entry name" value="Glyco_hydro_3_C"/>
</dbReference>
<dbReference type="Proteomes" id="UP000266677">
    <property type="component" value="Unassembled WGS sequence"/>
</dbReference>
<proteinExistence type="inferred from homology"/>
<name>A0A3A4KVL6_9NOCA</name>
<dbReference type="Pfam" id="PF01915">
    <property type="entry name" value="Glyco_hydro_3_C"/>
    <property type="match status" value="1"/>
</dbReference>
<dbReference type="Gene3D" id="3.40.50.1700">
    <property type="entry name" value="Glycoside hydrolase family 3 C-terminal domain"/>
    <property type="match status" value="1"/>
</dbReference>
<dbReference type="PRINTS" id="PR00133">
    <property type="entry name" value="GLHYDRLASE3"/>
</dbReference>
<accession>A0A3A4KVL6</accession>
<dbReference type="InterPro" id="IPR036962">
    <property type="entry name" value="Glyco_hydro_3_N_sf"/>
</dbReference>